<dbReference type="InterPro" id="IPR005106">
    <property type="entry name" value="Asp/hSer_DH_NAD-bd"/>
</dbReference>
<keyword evidence="7 14" id="KW-0791">Threonine biosynthesis</keyword>
<dbReference type="GO" id="GO:0050661">
    <property type="term" value="F:NADP binding"/>
    <property type="evidence" value="ECO:0007669"/>
    <property type="project" value="InterPro"/>
</dbReference>
<comment type="pathway">
    <text evidence="1 14">Amino-acid biosynthesis; L-threonine biosynthesis; L-threonine from L-aspartate: step 3/5.</text>
</comment>
<evidence type="ECO:0000256" key="3">
    <source>
        <dbReference type="ARBA" id="ARBA00006753"/>
    </source>
</evidence>
<dbReference type="PROSITE" id="PS01042">
    <property type="entry name" value="HOMOSER_DHGENASE"/>
    <property type="match status" value="1"/>
</dbReference>
<feature type="binding site" evidence="13">
    <location>
        <position position="192"/>
    </location>
    <ligand>
        <name>L-homoserine</name>
        <dbReference type="ChEBI" id="CHEBI:57476"/>
    </ligand>
</feature>
<keyword evidence="8 14" id="KW-0560">Oxidoreductase</keyword>
<dbReference type="EC" id="1.1.1.3" evidence="4 14"/>
<dbReference type="Gene3D" id="3.30.70.260">
    <property type="match status" value="1"/>
</dbReference>
<proteinExistence type="inferred from homology"/>
<keyword evidence="10 14" id="KW-0486">Methionine biosynthesis</keyword>
<keyword evidence="19" id="KW-1185">Reference proteome</keyword>
<evidence type="ECO:0000256" key="14">
    <source>
        <dbReference type="RuleBase" id="RU000579"/>
    </source>
</evidence>
<evidence type="ECO:0000259" key="17">
    <source>
        <dbReference type="Pfam" id="PF03447"/>
    </source>
</evidence>
<gene>
    <name evidence="18" type="ORF">FC60_GL000151</name>
</gene>
<evidence type="ECO:0000256" key="10">
    <source>
        <dbReference type="ARBA" id="ARBA00023167"/>
    </source>
</evidence>
<evidence type="ECO:0000256" key="4">
    <source>
        <dbReference type="ARBA" id="ARBA00013213"/>
    </source>
</evidence>
<dbReference type="NCBIfam" id="NF004976">
    <property type="entry name" value="PRK06349.1"/>
    <property type="match status" value="1"/>
</dbReference>
<dbReference type="UniPathway" id="UPA00051">
    <property type="reaction ID" value="UER00465"/>
</dbReference>
<feature type="domain" description="Homoserine dehydrogenase catalytic" evidence="16">
    <location>
        <begin position="139"/>
        <end position="316"/>
    </location>
</feature>
<dbReference type="PATRIC" id="fig|1423749.3.peg.151"/>
<dbReference type="SUPFAM" id="SSF55347">
    <property type="entry name" value="Glyceraldehyde-3-phosphate dehydrogenase-like, C-terminal domain"/>
    <property type="match status" value="1"/>
</dbReference>
<dbReference type="GO" id="GO:0009086">
    <property type="term" value="P:methionine biosynthetic process"/>
    <property type="evidence" value="ECO:0007669"/>
    <property type="project" value="UniProtKB-KW"/>
</dbReference>
<keyword evidence="13 14" id="KW-0521">NADP</keyword>
<dbReference type="InterPro" id="IPR001342">
    <property type="entry name" value="HDH_cat"/>
</dbReference>
<dbReference type="SUPFAM" id="SSF51735">
    <property type="entry name" value="NAD(P)-binding Rossmann-fold domains"/>
    <property type="match status" value="1"/>
</dbReference>
<organism evidence="18 19">
    <name type="scientific">Limosilactobacillus gastricus DSM 16045</name>
    <dbReference type="NCBI Taxonomy" id="1423749"/>
    <lineage>
        <taxon>Bacteria</taxon>
        <taxon>Bacillati</taxon>
        <taxon>Bacillota</taxon>
        <taxon>Bacilli</taxon>
        <taxon>Lactobacillales</taxon>
        <taxon>Lactobacillaceae</taxon>
        <taxon>Limosilactobacillus</taxon>
    </lineage>
</organism>
<evidence type="ECO:0000259" key="16">
    <source>
        <dbReference type="Pfam" id="PF00742"/>
    </source>
</evidence>
<evidence type="ECO:0000256" key="9">
    <source>
        <dbReference type="ARBA" id="ARBA00023053"/>
    </source>
</evidence>
<evidence type="ECO:0000256" key="7">
    <source>
        <dbReference type="ARBA" id="ARBA00022697"/>
    </source>
</evidence>
<dbReference type="AlphaFoldDB" id="A0A0R1VEC9"/>
<dbReference type="Proteomes" id="UP000051739">
    <property type="component" value="Unassembled WGS sequence"/>
</dbReference>
<evidence type="ECO:0000256" key="6">
    <source>
        <dbReference type="ARBA" id="ARBA00022605"/>
    </source>
</evidence>
<comment type="caution">
    <text evidence="18">The sequence shown here is derived from an EMBL/GenBank/DDBJ whole genome shotgun (WGS) entry which is preliminary data.</text>
</comment>
<dbReference type="RefSeq" id="WP_056937248.1">
    <property type="nucleotide sequence ID" value="NZ_AZFN01000010.1"/>
</dbReference>
<dbReference type="GO" id="GO:0004412">
    <property type="term" value="F:homoserine dehydrogenase activity"/>
    <property type="evidence" value="ECO:0007669"/>
    <property type="project" value="UniProtKB-EC"/>
</dbReference>
<reference evidence="18 19" key="1">
    <citation type="journal article" date="2015" name="Genome Announc.">
        <title>Expanding the biotechnology potential of lactobacilli through comparative genomics of 213 strains and associated genera.</title>
        <authorList>
            <person name="Sun Z."/>
            <person name="Harris H.M."/>
            <person name="McCann A."/>
            <person name="Guo C."/>
            <person name="Argimon S."/>
            <person name="Zhang W."/>
            <person name="Yang X."/>
            <person name="Jeffery I.B."/>
            <person name="Cooney J.C."/>
            <person name="Kagawa T.F."/>
            <person name="Liu W."/>
            <person name="Song Y."/>
            <person name="Salvetti E."/>
            <person name="Wrobel A."/>
            <person name="Rasinkangas P."/>
            <person name="Parkhill J."/>
            <person name="Rea M.C."/>
            <person name="O'Sullivan O."/>
            <person name="Ritari J."/>
            <person name="Douillard F.P."/>
            <person name="Paul Ross R."/>
            <person name="Yang R."/>
            <person name="Briner A.E."/>
            <person name="Felis G.E."/>
            <person name="de Vos W.M."/>
            <person name="Barrangou R."/>
            <person name="Klaenhammer T.R."/>
            <person name="Caufield P.W."/>
            <person name="Cui Y."/>
            <person name="Zhang H."/>
            <person name="O'Toole P.W."/>
        </authorList>
    </citation>
    <scope>NUCLEOTIDE SEQUENCE [LARGE SCALE GENOMIC DNA]</scope>
    <source>
        <strain evidence="18 19">DSM 16045</strain>
    </source>
</reference>
<evidence type="ECO:0000256" key="2">
    <source>
        <dbReference type="ARBA" id="ARBA00005062"/>
    </source>
</evidence>
<sequence>METIKIGLIGLGTVGAGVLEIISDPENQAKIENTIGRKLAVKTIVVHNPNKPRPVDTTGINVTTDVDEIVKDPEISIVVEVMGAIHPANEIIEELLQAGKNVVTANKDLIASNGPKLSALANANGCDLMYEASVAGGIPILRTITNSFTADQILEVKGIVNGTTNYILTQMREKQWSYDHALKRAQELGFAEADPTNDVAGIDAAYKMIILSLFAFGTQIKLSEFNVSGIENITDQDVKQAGQWGYVIKLMGVAKLVNEKLFVEVAPTLVAKSHPMAVVDNENNAVMVTGAAVGDTLFYGPGAGGLPTANSVLSDITSEAKNITLQTTGKSFNSYQHERQLADPADVKYSYYLAMTMPDVSGQMLAFTTLMTKVGASFERIEQTNREDKLADVAVITHAMTNQQLAELKQLVAESETLKLDAAYKVLPS</sequence>
<evidence type="ECO:0000256" key="12">
    <source>
        <dbReference type="PIRSR" id="PIRSR000098-1"/>
    </source>
</evidence>
<evidence type="ECO:0000313" key="19">
    <source>
        <dbReference type="Proteomes" id="UP000051739"/>
    </source>
</evidence>
<evidence type="ECO:0000256" key="13">
    <source>
        <dbReference type="PIRSR" id="PIRSR000098-2"/>
    </source>
</evidence>
<feature type="active site" description="Proton donor" evidence="12">
    <location>
        <position position="207"/>
    </location>
</feature>
<dbReference type="PANTHER" id="PTHR43331:SF1">
    <property type="entry name" value="HOMOSERINE DEHYDROGENASE"/>
    <property type="match status" value="1"/>
</dbReference>
<dbReference type="InterPro" id="IPR036291">
    <property type="entry name" value="NAD(P)-bd_dom_sf"/>
</dbReference>
<keyword evidence="9" id="KW-0915">Sodium</keyword>
<evidence type="ECO:0000256" key="5">
    <source>
        <dbReference type="ARBA" id="ARBA00013376"/>
    </source>
</evidence>
<dbReference type="Pfam" id="PF03447">
    <property type="entry name" value="NAD_binding_3"/>
    <property type="match status" value="1"/>
</dbReference>
<accession>A0A0R1VEC9</accession>
<dbReference type="UniPathway" id="UPA00050">
    <property type="reaction ID" value="UER00063"/>
</dbReference>
<dbReference type="GO" id="GO:0009088">
    <property type="term" value="P:threonine biosynthetic process"/>
    <property type="evidence" value="ECO:0007669"/>
    <property type="project" value="UniProtKB-UniPathway"/>
</dbReference>
<dbReference type="FunFam" id="3.30.360.10:FF:000005">
    <property type="entry name" value="Homoserine dehydrogenase"/>
    <property type="match status" value="1"/>
</dbReference>
<comment type="similarity">
    <text evidence="3 15">Belongs to the homoserine dehydrogenase family.</text>
</comment>
<dbReference type="Gene3D" id="3.30.360.10">
    <property type="entry name" value="Dihydrodipicolinate Reductase, domain 2"/>
    <property type="match status" value="1"/>
</dbReference>
<evidence type="ECO:0000256" key="8">
    <source>
        <dbReference type="ARBA" id="ARBA00023002"/>
    </source>
</evidence>
<feature type="binding site" evidence="13">
    <location>
        <position position="107"/>
    </location>
    <ligand>
        <name>NADPH</name>
        <dbReference type="ChEBI" id="CHEBI:57783"/>
    </ligand>
</feature>
<dbReference type="InterPro" id="IPR019811">
    <property type="entry name" value="HDH_CS"/>
</dbReference>
<dbReference type="PIRSF" id="PIRSF000098">
    <property type="entry name" value="Homoser_dehydrog"/>
    <property type="match status" value="1"/>
</dbReference>
<dbReference type="EMBL" id="AZFN01000010">
    <property type="protein sequence ID" value="KRM02491.1"/>
    <property type="molecule type" value="Genomic_DNA"/>
</dbReference>
<comment type="catalytic activity">
    <reaction evidence="11">
        <text>L-homoserine + NADP(+) = L-aspartate 4-semialdehyde + NADPH + H(+)</text>
        <dbReference type="Rhea" id="RHEA:15761"/>
        <dbReference type="ChEBI" id="CHEBI:15378"/>
        <dbReference type="ChEBI" id="CHEBI:57476"/>
        <dbReference type="ChEBI" id="CHEBI:57783"/>
        <dbReference type="ChEBI" id="CHEBI:58349"/>
        <dbReference type="ChEBI" id="CHEBI:537519"/>
        <dbReference type="EC" id="1.1.1.3"/>
    </reaction>
    <physiologicalReaction direction="right-to-left" evidence="11">
        <dbReference type="Rhea" id="RHEA:15763"/>
    </physiologicalReaction>
</comment>
<protein>
    <recommendedName>
        <fullName evidence="5 14">Homoserine dehydrogenase</fullName>
        <ecNumber evidence="4 14">1.1.1.3</ecNumber>
    </recommendedName>
</protein>
<dbReference type="Pfam" id="PF00742">
    <property type="entry name" value="Homoserine_dh"/>
    <property type="match status" value="1"/>
</dbReference>
<dbReference type="Gene3D" id="3.40.50.720">
    <property type="entry name" value="NAD(P)-binding Rossmann-like Domain"/>
    <property type="match status" value="1"/>
</dbReference>
<keyword evidence="6 14" id="KW-0028">Amino-acid biosynthesis</keyword>
<evidence type="ECO:0000256" key="1">
    <source>
        <dbReference type="ARBA" id="ARBA00005056"/>
    </source>
</evidence>
<dbReference type="PANTHER" id="PTHR43331">
    <property type="entry name" value="HOMOSERINE DEHYDROGENASE"/>
    <property type="match status" value="1"/>
</dbReference>
<evidence type="ECO:0000256" key="15">
    <source>
        <dbReference type="RuleBase" id="RU004171"/>
    </source>
</evidence>
<feature type="binding site" evidence="13">
    <location>
        <begin position="9"/>
        <end position="16"/>
    </location>
    <ligand>
        <name>NADP(+)</name>
        <dbReference type="ChEBI" id="CHEBI:58349"/>
    </ligand>
</feature>
<feature type="domain" description="Aspartate/homoserine dehydrogenase NAD-binding" evidence="17">
    <location>
        <begin position="10"/>
        <end position="131"/>
    </location>
</feature>
<evidence type="ECO:0000256" key="11">
    <source>
        <dbReference type="ARBA" id="ARBA00048841"/>
    </source>
</evidence>
<name>A0A0R1VEC9_9LACO</name>
<comment type="pathway">
    <text evidence="2 14">Amino-acid biosynthesis; L-methionine biosynthesis via de novo pathway; L-homoserine from L-aspartate: step 3/3.</text>
</comment>
<dbReference type="InterPro" id="IPR016204">
    <property type="entry name" value="HDH"/>
</dbReference>
<evidence type="ECO:0000313" key="18">
    <source>
        <dbReference type="EMBL" id="KRM02491.1"/>
    </source>
</evidence>